<reference evidence="11" key="1">
    <citation type="submission" date="2020-09" db="EMBL/GenBank/DDBJ databases">
        <title>Bacillus faecalis sp. nov., a moderately halophilic bacterium isolated from cow faeces.</title>
        <authorList>
            <person name="Jiang L."/>
            <person name="Lee J."/>
        </authorList>
    </citation>
    <scope>NUCLEOTIDE SEQUENCE</scope>
    <source>
        <strain evidence="11">AGMB 02131</strain>
    </source>
</reference>
<organism evidence="11 12">
    <name type="scientific">Peribacillus faecalis</name>
    <dbReference type="NCBI Taxonomy" id="2772559"/>
    <lineage>
        <taxon>Bacteria</taxon>
        <taxon>Bacillati</taxon>
        <taxon>Bacillota</taxon>
        <taxon>Bacilli</taxon>
        <taxon>Bacillales</taxon>
        <taxon>Bacillaceae</taxon>
        <taxon>Peribacillus</taxon>
    </lineage>
</organism>
<comment type="function">
    <text evidence="9">Involved in mRNA degradation. Catalyzes the phosphorolysis of single-stranded polyribonucleotides processively in the 3'- to 5'-direction.</text>
</comment>
<dbReference type="PROSITE" id="PS50084">
    <property type="entry name" value="KH_TYPE_1"/>
    <property type="match status" value="1"/>
</dbReference>
<evidence type="ECO:0000259" key="10">
    <source>
        <dbReference type="PROSITE" id="PS50126"/>
    </source>
</evidence>
<dbReference type="Gene3D" id="3.30.230.70">
    <property type="entry name" value="GHMP Kinase, N-terminal domain"/>
    <property type="match status" value="2"/>
</dbReference>
<dbReference type="PANTHER" id="PTHR11252">
    <property type="entry name" value="POLYRIBONUCLEOTIDE NUCLEOTIDYLTRANSFERASE"/>
    <property type="match status" value="1"/>
</dbReference>
<dbReference type="FunFam" id="3.30.230.70:FF:000001">
    <property type="entry name" value="Polyribonucleotide nucleotidyltransferase"/>
    <property type="match status" value="1"/>
</dbReference>
<evidence type="ECO:0000313" key="12">
    <source>
        <dbReference type="Proteomes" id="UP000602076"/>
    </source>
</evidence>
<dbReference type="InterPro" id="IPR036612">
    <property type="entry name" value="KH_dom_type_1_sf"/>
</dbReference>
<name>A0A927D0U9_9BACI</name>
<keyword evidence="5 9" id="KW-0548">Nucleotidyltransferase</keyword>
<dbReference type="GO" id="GO:0004654">
    <property type="term" value="F:polyribonucleotide nucleotidyltransferase activity"/>
    <property type="evidence" value="ECO:0007669"/>
    <property type="project" value="UniProtKB-UniRule"/>
</dbReference>
<evidence type="ECO:0000256" key="8">
    <source>
        <dbReference type="ARBA" id="ARBA00022884"/>
    </source>
</evidence>
<dbReference type="PANTHER" id="PTHR11252:SF0">
    <property type="entry name" value="POLYRIBONUCLEOTIDE NUCLEOTIDYLTRANSFERASE 1, MITOCHONDRIAL"/>
    <property type="match status" value="1"/>
</dbReference>
<feature type="domain" description="S1 motif" evidence="10">
    <location>
        <begin position="623"/>
        <end position="691"/>
    </location>
</feature>
<dbReference type="SUPFAM" id="SSF54211">
    <property type="entry name" value="Ribosomal protein S5 domain 2-like"/>
    <property type="match status" value="2"/>
</dbReference>
<dbReference type="Pfam" id="PF01138">
    <property type="entry name" value="RNase_PH"/>
    <property type="match status" value="2"/>
</dbReference>
<dbReference type="EC" id="2.7.7.8" evidence="9"/>
<keyword evidence="6 9" id="KW-0479">Metal-binding</keyword>
<comment type="caution">
    <text evidence="11">The sequence shown here is derived from an EMBL/GenBank/DDBJ whole genome shotgun (WGS) entry which is preliminary data.</text>
</comment>
<dbReference type="InterPro" id="IPR027408">
    <property type="entry name" value="PNPase/RNase_PH_dom_sf"/>
</dbReference>
<dbReference type="RefSeq" id="WP_190998929.1">
    <property type="nucleotide sequence ID" value="NZ_JACXSI010000034.1"/>
</dbReference>
<dbReference type="GO" id="GO:0000175">
    <property type="term" value="F:3'-5'-RNA exonuclease activity"/>
    <property type="evidence" value="ECO:0007669"/>
    <property type="project" value="TreeGrafter"/>
</dbReference>
<dbReference type="HAMAP" id="MF_01595">
    <property type="entry name" value="PNPase"/>
    <property type="match status" value="1"/>
</dbReference>
<dbReference type="Pfam" id="PF00013">
    <property type="entry name" value="KH_1"/>
    <property type="match status" value="1"/>
</dbReference>
<dbReference type="Gene3D" id="2.40.50.140">
    <property type="entry name" value="Nucleic acid-binding proteins"/>
    <property type="match status" value="1"/>
</dbReference>
<dbReference type="InterPro" id="IPR012340">
    <property type="entry name" value="NA-bd_OB-fold"/>
</dbReference>
<dbReference type="Pfam" id="PF03725">
    <property type="entry name" value="RNase_PH_C"/>
    <property type="match status" value="2"/>
</dbReference>
<evidence type="ECO:0000256" key="6">
    <source>
        <dbReference type="ARBA" id="ARBA00022723"/>
    </source>
</evidence>
<dbReference type="InterPro" id="IPR015848">
    <property type="entry name" value="PNPase_PH_RNA-bd_bac/org-type"/>
</dbReference>
<dbReference type="CDD" id="cd11364">
    <property type="entry name" value="RNase_PH_PNPase_2"/>
    <property type="match status" value="1"/>
</dbReference>
<dbReference type="SUPFAM" id="SSF54791">
    <property type="entry name" value="Eukaryotic type KH-domain (KH-domain type I)"/>
    <property type="match status" value="1"/>
</dbReference>
<dbReference type="Proteomes" id="UP000602076">
    <property type="component" value="Unassembled WGS sequence"/>
</dbReference>
<dbReference type="CDD" id="cd11363">
    <property type="entry name" value="RNase_PH_PNPase_1"/>
    <property type="match status" value="1"/>
</dbReference>
<evidence type="ECO:0000256" key="4">
    <source>
        <dbReference type="ARBA" id="ARBA00022679"/>
    </source>
</evidence>
<dbReference type="CDD" id="cd04472">
    <property type="entry name" value="S1_PNPase"/>
    <property type="match status" value="1"/>
</dbReference>
<dbReference type="InterPro" id="IPR036345">
    <property type="entry name" value="ExoRNase_PH_dom2_sf"/>
</dbReference>
<dbReference type="InterPro" id="IPR003029">
    <property type="entry name" value="S1_domain"/>
</dbReference>
<keyword evidence="7 9" id="KW-0460">Magnesium</keyword>
<proteinExistence type="inferred from homology"/>
<dbReference type="GO" id="GO:0000287">
    <property type="term" value="F:magnesium ion binding"/>
    <property type="evidence" value="ECO:0007669"/>
    <property type="project" value="UniProtKB-UniRule"/>
</dbReference>
<dbReference type="Pfam" id="PF03726">
    <property type="entry name" value="PNPase"/>
    <property type="match status" value="1"/>
</dbReference>
<dbReference type="NCBIfam" id="NF008805">
    <property type="entry name" value="PRK11824.1"/>
    <property type="match status" value="1"/>
</dbReference>
<dbReference type="Pfam" id="PF00575">
    <property type="entry name" value="S1"/>
    <property type="match status" value="1"/>
</dbReference>
<feature type="binding site" evidence="9">
    <location>
        <position position="487"/>
    </location>
    <ligand>
        <name>Mg(2+)</name>
        <dbReference type="ChEBI" id="CHEBI:18420"/>
    </ligand>
</feature>
<dbReference type="GO" id="GO:0006402">
    <property type="term" value="P:mRNA catabolic process"/>
    <property type="evidence" value="ECO:0007669"/>
    <property type="project" value="UniProtKB-UniRule"/>
</dbReference>
<dbReference type="InterPro" id="IPR012162">
    <property type="entry name" value="PNPase"/>
</dbReference>
<keyword evidence="12" id="KW-1185">Reference proteome</keyword>
<dbReference type="GO" id="GO:0006396">
    <property type="term" value="P:RNA processing"/>
    <property type="evidence" value="ECO:0007669"/>
    <property type="project" value="InterPro"/>
</dbReference>
<dbReference type="InterPro" id="IPR015847">
    <property type="entry name" value="ExoRNase_PH_dom2"/>
</dbReference>
<protein>
    <recommendedName>
        <fullName evidence="9">Polyribonucleotide nucleotidyltransferase</fullName>
        <ecNumber evidence="9">2.7.7.8</ecNumber>
    </recommendedName>
    <alternativeName>
        <fullName evidence="9">Polynucleotide phosphorylase</fullName>
        <shortName evidence="9">PNPase</shortName>
    </alternativeName>
</protein>
<evidence type="ECO:0000313" key="11">
    <source>
        <dbReference type="EMBL" id="MBD3109395.1"/>
    </source>
</evidence>
<dbReference type="CDD" id="cd02393">
    <property type="entry name" value="KH-I_PNPase"/>
    <property type="match status" value="1"/>
</dbReference>
<dbReference type="SMART" id="SM00316">
    <property type="entry name" value="S1"/>
    <property type="match status" value="1"/>
</dbReference>
<dbReference type="PIRSF" id="PIRSF005499">
    <property type="entry name" value="PNPase"/>
    <property type="match status" value="1"/>
</dbReference>
<keyword evidence="3 9" id="KW-0963">Cytoplasm</keyword>
<dbReference type="InterPro" id="IPR004087">
    <property type="entry name" value="KH_dom"/>
</dbReference>
<comment type="subcellular location">
    <subcellularLocation>
        <location evidence="1 9">Cytoplasm</location>
    </subcellularLocation>
</comment>
<dbReference type="GO" id="GO:0005829">
    <property type="term" value="C:cytosol"/>
    <property type="evidence" value="ECO:0007669"/>
    <property type="project" value="TreeGrafter"/>
</dbReference>
<dbReference type="Gene3D" id="3.30.1370.10">
    <property type="entry name" value="K Homology domain, type 1"/>
    <property type="match status" value="1"/>
</dbReference>
<dbReference type="FunFam" id="2.40.50.140:FF:000023">
    <property type="entry name" value="Polyribonucleotide nucleotidyltransferase"/>
    <property type="match status" value="1"/>
</dbReference>
<comment type="cofactor">
    <cofactor evidence="9">
        <name>Mg(2+)</name>
        <dbReference type="ChEBI" id="CHEBI:18420"/>
    </cofactor>
</comment>
<dbReference type="FunFam" id="3.30.230.70:FF:000002">
    <property type="entry name" value="Polyribonucleotide nucleotidyltransferase"/>
    <property type="match status" value="1"/>
</dbReference>
<dbReference type="SMART" id="SM00322">
    <property type="entry name" value="KH"/>
    <property type="match status" value="1"/>
</dbReference>
<dbReference type="InterPro" id="IPR020568">
    <property type="entry name" value="Ribosomal_Su5_D2-typ_SF"/>
</dbReference>
<evidence type="ECO:0000256" key="5">
    <source>
        <dbReference type="ARBA" id="ARBA00022695"/>
    </source>
</evidence>
<sequence>MDQTKKIFSIDWAGRKLTVEIGQLAKQASGAALIRYGDTAVLSTAVASKDPKTVDFFPLTVNYEERLYAVGKIPGGFIKREGRPSEKAILASRLIDRPIRPLFADGFRNEVQVVSTVMSVDQDCSSEMAAMFGSSLALCISDIPFEGPIAGAIVGRIDGEFVINPNVEQMEKSDINLTVAGTKDAINMVEAGANEVPEEVMLEAIMFGHEEIKRLIAFQEEIVAEVGKENREIALYELDAELVAEVSAMCEAEINEAVQVQEKHAREEAITAVKERVLAHYEEQAAEDDTLKQVKEILGKLVKNEVRRLITEEKVRPDGRKPDEIRPLSSETGLLARTHGSGLFTRGQTQALSICTLGALGDVQILDGLGVEESKRFMHHYNFPPYSVGETGFMRGPGRREIGHGALGERALEPVIPSEKDFPYTIRLVSEVLESNGSTSQASICASTLAMMDAGVPIKSPVAGIAMGLVKKDEHYTILTDIQGMEDHLGDMDFKVAGTAKGVTALQMDIKIDGLSREILEEALQQAKAGRMHILDSMLKTIQEPRTELSRYAPKILTMTINPDKIRDVIGPSGKQINKIIEETGVKIDIEQDGTIFISSTVEENNRKAKQIIEDLVREVEVGKTYLGKVKRIEKFGAFVEIFAGKDGLVHISELAEERVGKVEDVLAIGDDVLVKVTEIDKQGRVNLSRKAVLKEQKEAEKMS</sequence>
<evidence type="ECO:0000256" key="3">
    <source>
        <dbReference type="ARBA" id="ARBA00022490"/>
    </source>
</evidence>
<dbReference type="GO" id="GO:0003723">
    <property type="term" value="F:RNA binding"/>
    <property type="evidence" value="ECO:0007669"/>
    <property type="project" value="UniProtKB-UniRule"/>
</dbReference>
<dbReference type="FunFam" id="3.30.1370.10:FF:000001">
    <property type="entry name" value="Polyribonucleotide nucleotidyltransferase"/>
    <property type="match status" value="1"/>
</dbReference>
<keyword evidence="4 9" id="KW-0808">Transferase</keyword>
<dbReference type="SUPFAM" id="SSF55666">
    <property type="entry name" value="Ribonuclease PH domain 2-like"/>
    <property type="match status" value="2"/>
</dbReference>
<keyword evidence="8 9" id="KW-0694">RNA-binding</keyword>
<accession>A0A927D0U9</accession>
<comment type="catalytic activity">
    <reaction evidence="9">
        <text>RNA(n+1) + phosphate = RNA(n) + a ribonucleoside 5'-diphosphate</text>
        <dbReference type="Rhea" id="RHEA:22096"/>
        <dbReference type="Rhea" id="RHEA-COMP:14527"/>
        <dbReference type="Rhea" id="RHEA-COMP:17342"/>
        <dbReference type="ChEBI" id="CHEBI:43474"/>
        <dbReference type="ChEBI" id="CHEBI:57930"/>
        <dbReference type="ChEBI" id="CHEBI:140395"/>
        <dbReference type="EC" id="2.7.7.8"/>
    </reaction>
</comment>
<evidence type="ECO:0000256" key="2">
    <source>
        <dbReference type="ARBA" id="ARBA00007404"/>
    </source>
</evidence>
<dbReference type="EMBL" id="JACXSI010000034">
    <property type="protein sequence ID" value="MBD3109395.1"/>
    <property type="molecule type" value="Genomic_DNA"/>
</dbReference>
<comment type="similarity">
    <text evidence="2 9">Belongs to the polyribonucleotide nucleotidyltransferase family.</text>
</comment>
<dbReference type="InterPro" id="IPR001247">
    <property type="entry name" value="ExoRNase_PH_dom1"/>
</dbReference>
<dbReference type="NCBIfam" id="TIGR03591">
    <property type="entry name" value="polynuc_phos"/>
    <property type="match status" value="1"/>
</dbReference>
<dbReference type="PROSITE" id="PS50126">
    <property type="entry name" value="S1"/>
    <property type="match status" value="1"/>
</dbReference>
<evidence type="ECO:0000256" key="7">
    <source>
        <dbReference type="ARBA" id="ARBA00022842"/>
    </source>
</evidence>
<evidence type="ECO:0000256" key="9">
    <source>
        <dbReference type="HAMAP-Rule" id="MF_01595"/>
    </source>
</evidence>
<dbReference type="InterPro" id="IPR004088">
    <property type="entry name" value="KH_dom_type_1"/>
</dbReference>
<dbReference type="AlphaFoldDB" id="A0A927D0U9"/>
<evidence type="ECO:0000256" key="1">
    <source>
        <dbReference type="ARBA" id="ARBA00004496"/>
    </source>
</evidence>
<dbReference type="SUPFAM" id="SSF50249">
    <property type="entry name" value="Nucleic acid-binding proteins"/>
    <property type="match status" value="1"/>
</dbReference>
<gene>
    <name evidence="9 11" type="primary">pnp</name>
    <name evidence="11" type="ORF">IEO70_13690</name>
</gene>
<feature type="binding site" evidence="9">
    <location>
        <position position="493"/>
    </location>
    <ligand>
        <name>Mg(2+)</name>
        <dbReference type="ChEBI" id="CHEBI:18420"/>
    </ligand>
</feature>